<evidence type="ECO:0000313" key="1">
    <source>
        <dbReference type="EMBL" id="JAP87994.1"/>
    </source>
</evidence>
<dbReference type="Gene3D" id="2.10.80.10">
    <property type="entry name" value="Lipase, subunit A"/>
    <property type="match status" value="1"/>
</dbReference>
<dbReference type="EMBL" id="GEDV01000563">
    <property type="protein sequence ID" value="JAP87994.1"/>
    <property type="molecule type" value="Transcribed_RNA"/>
</dbReference>
<accession>A0A131Z9M6</accession>
<name>A0A131Z9M6_RHIAP</name>
<dbReference type="AlphaFoldDB" id="A0A131Z9M6"/>
<organism evidence="1">
    <name type="scientific">Rhipicephalus appendiculatus</name>
    <name type="common">Brown ear tick</name>
    <dbReference type="NCBI Taxonomy" id="34631"/>
    <lineage>
        <taxon>Eukaryota</taxon>
        <taxon>Metazoa</taxon>
        <taxon>Ecdysozoa</taxon>
        <taxon>Arthropoda</taxon>
        <taxon>Chelicerata</taxon>
        <taxon>Arachnida</taxon>
        <taxon>Acari</taxon>
        <taxon>Parasitiformes</taxon>
        <taxon>Ixodida</taxon>
        <taxon>Ixodoidea</taxon>
        <taxon>Ixodidae</taxon>
        <taxon>Rhipicephalinae</taxon>
        <taxon>Rhipicephalus</taxon>
        <taxon>Rhipicephalus</taxon>
    </lineage>
</organism>
<proteinExistence type="predicted"/>
<reference evidence="1" key="1">
    <citation type="journal article" date="2016" name="Ticks Tick Borne Dis.">
        <title>De novo assembly and annotation of the salivary gland transcriptome of Rhipicephalus appendiculatus male and female ticks during blood feeding.</title>
        <authorList>
            <person name="de Castro M.H."/>
            <person name="de Klerk D."/>
            <person name="Pienaar R."/>
            <person name="Latif A.A."/>
            <person name="Rees D.J."/>
            <person name="Mans B.J."/>
        </authorList>
    </citation>
    <scope>NUCLEOTIDE SEQUENCE</scope>
    <source>
        <tissue evidence="1">Salivary glands</tissue>
    </source>
</reference>
<protein>
    <submittedName>
        <fullName evidence="1">Ixodegrin B</fullName>
    </submittedName>
</protein>
<sequence>AYHFYSQEEWSFRPQYRNKGSGKNCRNSTECRSGHCCVLTHSKGRCQPLALPGRPCSDVQIKGNCYADYCPCILGYECKYGYCE</sequence>
<feature type="non-terminal residue" evidence="1">
    <location>
        <position position="1"/>
    </location>
</feature>